<evidence type="ECO:0000313" key="4">
    <source>
        <dbReference type="EMBL" id="PIW16552.1"/>
    </source>
</evidence>
<protein>
    <recommendedName>
        <fullName evidence="6">Flagellar hook assembly protein FlgD</fullName>
    </recommendedName>
</protein>
<evidence type="ECO:0000313" key="5">
    <source>
        <dbReference type="Proteomes" id="UP000231019"/>
    </source>
</evidence>
<dbReference type="Pfam" id="PF03963">
    <property type="entry name" value="FlgD"/>
    <property type="match status" value="1"/>
</dbReference>
<evidence type="ECO:0000256" key="1">
    <source>
        <dbReference type="ARBA" id="ARBA00010577"/>
    </source>
</evidence>
<name>A0A2M7G3V0_9BACT</name>
<evidence type="ECO:0000256" key="2">
    <source>
        <dbReference type="ARBA" id="ARBA00022795"/>
    </source>
</evidence>
<keyword evidence="2" id="KW-1005">Bacterial flagellum biogenesis</keyword>
<sequence>MTSLDPILFSGTAPKSADSVPNQQLGKNDFMNLLMVQLRNQDPLNVQDDRQFIAQMAQFSSLEQTTNLSLAIENLVGFQQLTQGSALLGKEVEGLYFPPGSDTAETMQGKVTETRMTNGEMHVLVDGQELPIKYITRVIEPK</sequence>
<dbReference type="GO" id="GO:0044781">
    <property type="term" value="P:bacterial-type flagellum organization"/>
    <property type="evidence" value="ECO:0007669"/>
    <property type="project" value="UniProtKB-KW"/>
</dbReference>
<reference evidence="4 5" key="1">
    <citation type="submission" date="2017-09" db="EMBL/GenBank/DDBJ databases">
        <title>Depth-based differentiation of microbial function through sediment-hosted aquifers and enrichment of novel symbionts in the deep terrestrial subsurface.</title>
        <authorList>
            <person name="Probst A.J."/>
            <person name="Ladd B."/>
            <person name="Jarett J.K."/>
            <person name="Geller-Mcgrath D.E."/>
            <person name="Sieber C.M."/>
            <person name="Emerson J.B."/>
            <person name="Anantharaman K."/>
            <person name="Thomas B.C."/>
            <person name="Malmstrom R."/>
            <person name="Stieglmeier M."/>
            <person name="Klingl A."/>
            <person name="Woyke T."/>
            <person name="Ryan C.M."/>
            <person name="Banfield J.F."/>
        </authorList>
    </citation>
    <scope>NUCLEOTIDE SEQUENCE [LARGE SCALE GENOMIC DNA]</scope>
    <source>
        <strain evidence="4">CG17_big_fil_post_rev_8_21_14_2_50_48_46</strain>
    </source>
</reference>
<dbReference type="InterPro" id="IPR005648">
    <property type="entry name" value="FlgD"/>
</dbReference>
<proteinExistence type="inferred from homology"/>
<feature type="region of interest" description="Disordered" evidence="3">
    <location>
        <begin position="1"/>
        <end position="22"/>
    </location>
</feature>
<dbReference type="Proteomes" id="UP000231019">
    <property type="component" value="Unassembled WGS sequence"/>
</dbReference>
<evidence type="ECO:0000256" key="3">
    <source>
        <dbReference type="SAM" id="MobiDB-lite"/>
    </source>
</evidence>
<dbReference type="EMBL" id="PFFQ01000037">
    <property type="protein sequence ID" value="PIW16552.1"/>
    <property type="molecule type" value="Genomic_DNA"/>
</dbReference>
<dbReference type="AlphaFoldDB" id="A0A2M7G3V0"/>
<organism evidence="4 5">
    <name type="scientific">bacterium (Candidatus Blackallbacteria) CG17_big_fil_post_rev_8_21_14_2_50_48_46</name>
    <dbReference type="NCBI Taxonomy" id="2014261"/>
    <lineage>
        <taxon>Bacteria</taxon>
        <taxon>Candidatus Blackallbacteria</taxon>
    </lineage>
</organism>
<gene>
    <name evidence="4" type="ORF">COW36_12355</name>
</gene>
<accession>A0A2M7G3V0</accession>
<comment type="similarity">
    <text evidence="1">Belongs to the FlgD family.</text>
</comment>
<comment type="caution">
    <text evidence="4">The sequence shown here is derived from an EMBL/GenBank/DDBJ whole genome shotgun (WGS) entry which is preliminary data.</text>
</comment>
<evidence type="ECO:0008006" key="6">
    <source>
        <dbReference type="Google" id="ProtNLM"/>
    </source>
</evidence>